<organism evidence="2 3">
    <name type="scientific">Hesseltinella vesiculosa</name>
    <dbReference type="NCBI Taxonomy" id="101127"/>
    <lineage>
        <taxon>Eukaryota</taxon>
        <taxon>Fungi</taxon>
        <taxon>Fungi incertae sedis</taxon>
        <taxon>Mucoromycota</taxon>
        <taxon>Mucoromycotina</taxon>
        <taxon>Mucoromycetes</taxon>
        <taxon>Mucorales</taxon>
        <taxon>Cunninghamellaceae</taxon>
        <taxon>Hesseltinella</taxon>
    </lineage>
</organism>
<feature type="region of interest" description="Disordered" evidence="1">
    <location>
        <begin position="151"/>
        <end position="189"/>
    </location>
</feature>
<sequence length="380" mass="42667">MLRPAKLFQNVHQLRFFVQRKLAELMVQHPPPLSLANALPPLRPPPPATSLPTPLVHGFQQQFALISKACTPYVRATQPAWRPGMRPFVYPTGTPLRIGAYRSYATGPTSISSTCMHQQGSVFNHLSYGMFSSVHAKQPVFPVADNQPKKSLAVPSHQVSTNNDDNKKATRLGRPACPMSPQPLSSSSLSDIQTSDDTSFIHHTTVATTMTRFFVTVDFFPMELEPEVFANSSQNNASIPWTRHVWMLLMTWKKNQDLFHKDLMHILQRCLDQGYEIQWMPRAGADHLATLDSPSPPPGAPRLRLYLPNRITQREQALAQLASVQAFMSGPVRWQLEEEQVPVQEPLLPLGPDYFQGVHLFLDHIDDLIHHGPAFARPSS</sequence>
<dbReference type="Proteomes" id="UP000242146">
    <property type="component" value="Unassembled WGS sequence"/>
</dbReference>
<dbReference type="AlphaFoldDB" id="A0A1X2G5P8"/>
<dbReference type="EMBL" id="MCGT01000041">
    <property type="protein sequence ID" value="ORX45710.1"/>
    <property type="molecule type" value="Genomic_DNA"/>
</dbReference>
<protein>
    <submittedName>
        <fullName evidence="2">Uncharacterized protein</fullName>
    </submittedName>
</protein>
<comment type="caution">
    <text evidence="2">The sequence shown here is derived from an EMBL/GenBank/DDBJ whole genome shotgun (WGS) entry which is preliminary data.</text>
</comment>
<gene>
    <name evidence="2" type="ORF">DM01DRAFT_1339937</name>
</gene>
<name>A0A1X2G5P8_9FUNG</name>
<reference evidence="2 3" key="1">
    <citation type="submission" date="2016-07" db="EMBL/GenBank/DDBJ databases">
        <title>Pervasive Adenine N6-methylation of Active Genes in Fungi.</title>
        <authorList>
            <consortium name="DOE Joint Genome Institute"/>
            <person name="Mondo S.J."/>
            <person name="Dannebaum R.O."/>
            <person name="Kuo R.C."/>
            <person name="Labutti K."/>
            <person name="Haridas S."/>
            <person name="Kuo A."/>
            <person name="Salamov A."/>
            <person name="Ahrendt S.R."/>
            <person name="Lipzen A."/>
            <person name="Sullivan W."/>
            <person name="Andreopoulos W.B."/>
            <person name="Clum A."/>
            <person name="Lindquist E."/>
            <person name="Daum C."/>
            <person name="Ramamoorthy G.K."/>
            <person name="Gryganskyi A."/>
            <person name="Culley D."/>
            <person name="Magnuson J.K."/>
            <person name="James T.Y."/>
            <person name="O'Malley M.A."/>
            <person name="Stajich J.E."/>
            <person name="Spatafora J.W."/>
            <person name="Visel A."/>
            <person name="Grigoriev I.V."/>
        </authorList>
    </citation>
    <scope>NUCLEOTIDE SEQUENCE [LARGE SCALE GENOMIC DNA]</scope>
    <source>
        <strain evidence="2 3">NRRL 3301</strain>
    </source>
</reference>
<proteinExistence type="predicted"/>
<evidence type="ECO:0000313" key="3">
    <source>
        <dbReference type="Proteomes" id="UP000242146"/>
    </source>
</evidence>
<evidence type="ECO:0000256" key="1">
    <source>
        <dbReference type="SAM" id="MobiDB-lite"/>
    </source>
</evidence>
<keyword evidence="3" id="KW-1185">Reference proteome</keyword>
<accession>A0A1X2G5P8</accession>
<dbReference type="OrthoDB" id="2287617at2759"/>
<evidence type="ECO:0000313" key="2">
    <source>
        <dbReference type="EMBL" id="ORX45710.1"/>
    </source>
</evidence>